<comment type="caution">
    <text evidence="1">The sequence shown here is derived from an EMBL/GenBank/DDBJ whole genome shotgun (WGS) entry which is preliminary data.</text>
</comment>
<protein>
    <submittedName>
        <fullName evidence="1">Uncharacterized protein</fullName>
    </submittedName>
</protein>
<name>A0ABN2L4B7_9MICO</name>
<accession>A0ABN2L4B7</accession>
<evidence type="ECO:0000313" key="1">
    <source>
        <dbReference type="EMBL" id="GAA1774735.1"/>
    </source>
</evidence>
<dbReference type="Proteomes" id="UP001501475">
    <property type="component" value="Unassembled WGS sequence"/>
</dbReference>
<gene>
    <name evidence="1" type="ORF">GCM10009810_34590</name>
</gene>
<dbReference type="RefSeq" id="WP_344068648.1">
    <property type="nucleotide sequence ID" value="NZ_BAAAPN010000102.1"/>
</dbReference>
<proteinExistence type="predicted"/>
<evidence type="ECO:0000313" key="2">
    <source>
        <dbReference type="Proteomes" id="UP001501475"/>
    </source>
</evidence>
<keyword evidence="2" id="KW-1185">Reference proteome</keyword>
<organism evidence="1 2">
    <name type="scientific">Nostocoides vanveenii</name>
    <dbReference type="NCBI Taxonomy" id="330835"/>
    <lineage>
        <taxon>Bacteria</taxon>
        <taxon>Bacillati</taxon>
        <taxon>Actinomycetota</taxon>
        <taxon>Actinomycetes</taxon>
        <taxon>Micrococcales</taxon>
        <taxon>Intrasporangiaceae</taxon>
        <taxon>Nostocoides</taxon>
    </lineage>
</organism>
<sequence>MVSAGGSSYAGDLLVVDPAGPDRARPLRYTATGIEGSAVVVTPRGEWFYHRLGVLYRQAHPELGDALAPPTP</sequence>
<reference evidence="1 2" key="1">
    <citation type="journal article" date="2019" name="Int. J. Syst. Evol. Microbiol.">
        <title>The Global Catalogue of Microorganisms (GCM) 10K type strain sequencing project: providing services to taxonomists for standard genome sequencing and annotation.</title>
        <authorList>
            <consortium name="The Broad Institute Genomics Platform"/>
            <consortium name="The Broad Institute Genome Sequencing Center for Infectious Disease"/>
            <person name="Wu L."/>
            <person name="Ma J."/>
        </authorList>
    </citation>
    <scope>NUCLEOTIDE SEQUENCE [LARGE SCALE GENOMIC DNA]</scope>
    <source>
        <strain evidence="1 2">JCM 15591</strain>
    </source>
</reference>
<dbReference type="EMBL" id="BAAAPN010000102">
    <property type="protein sequence ID" value="GAA1774735.1"/>
    <property type="molecule type" value="Genomic_DNA"/>
</dbReference>